<accession>A0A8X7WV23</accession>
<dbReference type="CDD" id="cd16630">
    <property type="entry name" value="RING-HC_RBR_RNF216"/>
    <property type="match status" value="1"/>
</dbReference>
<dbReference type="PANTHER" id="PTHR22770:SF47">
    <property type="entry name" value="E3 UBIQUITIN-PROTEIN LIGASE RNF216"/>
    <property type="match status" value="1"/>
</dbReference>
<dbReference type="EMBL" id="JAATIS010009265">
    <property type="protein sequence ID" value="KAG2456144.1"/>
    <property type="molecule type" value="Genomic_DNA"/>
</dbReference>
<keyword evidence="3" id="KW-0479">Metal-binding</keyword>
<sequence>MCPAAKWNSFQSEDCTPLSGKHLPFHKHSLDSIVELPSAISGGATQSAAPSSAHNVPKPLPLQEKDLANHSLGFGPAAPDNTETSGGFASESLLHPITKPLFPPIVAELPLDATDLQEQSHPSLQQQLAGQDPLTTAVAAITSMPVENVTVTPEKLKRKNGSHTVQFEECSTSVAKKEIPLIVLDDDALPGPSVPKGKELDEDTVQLLSTETVICETNFHTAAQPEIFPTGKTSPHDQTKNPVLVLRRRMFEDHHRISEAKNLSNVDVNQNSTPASTAIPVLLHVPKNIGDSKTSTLALAADDEAPGPSILNKLAKNDGGEDEEENGAFGYDHELIRSLIKKTPQPVRRNVIRPASPWTSLPSGERVAKDQKERLLQPFGRRILIARRRFSRNTNVEDSFDPTDNGNERAAPSTSAEPTVFIDENSLNRSDDAGTAFAVATDDERPGPSTPNRQPSDEKDYSFGHDLLSSLVKETARLFPDVENAFIENLVKEHGMTDLNEYSHDLFDFINLEVVDQYIQIQAADLLMADFKMLNSQDIKWALHSFKGHYAITRKHEDFLLALQVNEEEYQKDGQMIECRCCFGDFAFEELTQCVEGHLFCKECLVKYAQEAVFGSGKSQLSCMESNCTCSFPTSELEKVLPENILQKYYERQAEEAVAATCGEELVWCPSCNFPALLDKDALMFSCPNPRCRKESCRKCHIQWKDHTDLTCAEVAEKDEIRIRVAFEEKMTAARVRKCHSCGTSLVKSEGCNRMSCRCGAHMCYICRAPINGYNHFCQHARTPGAPCRICSKCSLWSDPTQDDERIIHELQQEAEEELKKKLPDQNVKRVGPPPEEIPNNPNPEPAPFHNIQDEMRQHQPQQPPPFLPPPPPVLFAHMPHQRFNMPLHFQPIPAPYVPPLPNQQINFDFPNMNMDLNLPMHYGPHPPHFRPL</sequence>
<dbReference type="InterPro" id="IPR047545">
    <property type="entry name" value="BRcat_RBR_RNF216"/>
</dbReference>
<keyword evidence="4" id="KW-0677">Repeat</keyword>
<feature type="compositionally biased region" description="Polar residues" evidence="8">
    <location>
        <begin position="43"/>
        <end position="54"/>
    </location>
</feature>
<dbReference type="CDD" id="cd20339">
    <property type="entry name" value="BRcat_RBR_RNF216"/>
    <property type="match status" value="1"/>
</dbReference>
<gene>
    <name evidence="10" type="primary">Rnf216</name>
    <name evidence="10" type="ORF">GTO96_0007810</name>
</gene>
<feature type="region of interest" description="Disordered" evidence="8">
    <location>
        <begin position="42"/>
        <end position="61"/>
    </location>
</feature>
<evidence type="ECO:0000313" key="11">
    <source>
        <dbReference type="Proteomes" id="UP000886611"/>
    </source>
</evidence>
<feature type="compositionally biased region" description="Basic and acidic residues" evidence="8">
    <location>
        <begin position="818"/>
        <end position="828"/>
    </location>
</feature>
<feature type="region of interest" description="Disordered" evidence="8">
    <location>
        <begin position="69"/>
        <end position="89"/>
    </location>
</feature>
<keyword evidence="2" id="KW-0808">Transferase</keyword>
<feature type="domain" description="RING-type" evidence="9">
    <location>
        <begin position="575"/>
        <end position="792"/>
    </location>
</feature>
<evidence type="ECO:0000256" key="2">
    <source>
        <dbReference type="ARBA" id="ARBA00022679"/>
    </source>
</evidence>
<evidence type="ECO:0000256" key="5">
    <source>
        <dbReference type="ARBA" id="ARBA00022771"/>
    </source>
</evidence>
<keyword evidence="6" id="KW-0833">Ubl conjugation pathway</keyword>
<evidence type="ECO:0000259" key="9">
    <source>
        <dbReference type="PROSITE" id="PS51873"/>
    </source>
</evidence>
<comment type="pathway">
    <text evidence="1">Protein modification; protein ubiquitination.</text>
</comment>
<dbReference type="GO" id="GO:0008270">
    <property type="term" value="F:zinc ion binding"/>
    <property type="evidence" value="ECO:0007669"/>
    <property type="project" value="UniProtKB-KW"/>
</dbReference>
<dbReference type="InterPro" id="IPR051628">
    <property type="entry name" value="LUBAC_E3_Ligases"/>
</dbReference>
<dbReference type="SMART" id="SM00647">
    <property type="entry name" value="IBR"/>
    <property type="match status" value="1"/>
</dbReference>
<protein>
    <submittedName>
        <fullName evidence="10">RN216 ligase</fullName>
    </submittedName>
</protein>
<dbReference type="InterPro" id="IPR002867">
    <property type="entry name" value="IBR_dom"/>
</dbReference>
<dbReference type="Pfam" id="PF26191">
    <property type="entry name" value="RING-HC_RBR_RNF216"/>
    <property type="match status" value="1"/>
</dbReference>
<evidence type="ECO:0000256" key="7">
    <source>
        <dbReference type="ARBA" id="ARBA00022833"/>
    </source>
</evidence>
<evidence type="ECO:0000256" key="8">
    <source>
        <dbReference type="SAM" id="MobiDB-lite"/>
    </source>
</evidence>
<dbReference type="Gene3D" id="3.30.40.10">
    <property type="entry name" value="Zinc/RING finger domain, C3HC4 (zinc finger)"/>
    <property type="match status" value="1"/>
</dbReference>
<feature type="region of interest" description="Disordered" evidence="8">
    <location>
        <begin position="395"/>
        <end position="460"/>
    </location>
</feature>
<dbReference type="Pfam" id="PF26112">
    <property type="entry name" value="UBA_RNF216"/>
    <property type="match status" value="1"/>
</dbReference>
<dbReference type="Pfam" id="PF26200">
    <property type="entry name" value="Rcat_RNF216"/>
    <property type="match status" value="1"/>
</dbReference>
<dbReference type="InterPro" id="IPR013083">
    <property type="entry name" value="Znf_RING/FYVE/PHD"/>
</dbReference>
<keyword evidence="11" id="KW-1185">Reference proteome</keyword>
<evidence type="ECO:0000256" key="1">
    <source>
        <dbReference type="ARBA" id="ARBA00004906"/>
    </source>
</evidence>
<evidence type="ECO:0000256" key="6">
    <source>
        <dbReference type="ARBA" id="ARBA00022786"/>
    </source>
</evidence>
<feature type="compositionally biased region" description="Pro residues" evidence="8">
    <location>
        <begin position="832"/>
        <end position="847"/>
    </location>
</feature>
<organism evidence="10 11">
    <name type="scientific">Polypterus senegalus</name>
    <name type="common">Senegal bichir</name>
    <dbReference type="NCBI Taxonomy" id="55291"/>
    <lineage>
        <taxon>Eukaryota</taxon>
        <taxon>Metazoa</taxon>
        <taxon>Chordata</taxon>
        <taxon>Craniata</taxon>
        <taxon>Vertebrata</taxon>
        <taxon>Euteleostomi</taxon>
        <taxon>Actinopterygii</taxon>
        <taxon>Polypteriformes</taxon>
        <taxon>Polypteridae</taxon>
        <taxon>Polypterus</taxon>
    </lineage>
</organism>
<keyword evidence="7" id="KW-0862">Zinc</keyword>
<feature type="compositionally biased region" description="Polar residues" evidence="8">
    <location>
        <begin position="395"/>
        <end position="405"/>
    </location>
</feature>
<dbReference type="AlphaFoldDB" id="A0A8X7WV23"/>
<evidence type="ECO:0000313" key="10">
    <source>
        <dbReference type="EMBL" id="KAG2456144.1"/>
    </source>
</evidence>
<dbReference type="CDD" id="cd20353">
    <property type="entry name" value="Rcat_RBR_RNF216"/>
    <property type="match status" value="1"/>
</dbReference>
<evidence type="ECO:0000256" key="4">
    <source>
        <dbReference type="ARBA" id="ARBA00022737"/>
    </source>
</evidence>
<feature type="non-terminal residue" evidence="10">
    <location>
        <position position="1"/>
    </location>
</feature>
<proteinExistence type="predicted"/>
<dbReference type="InterPro" id="IPR044066">
    <property type="entry name" value="TRIAD_supradom"/>
</dbReference>
<dbReference type="InterPro" id="IPR047544">
    <property type="entry name" value="RING-HC_RBR_RNF216"/>
</dbReference>
<dbReference type="PROSITE" id="PS51873">
    <property type="entry name" value="TRIAD"/>
    <property type="match status" value="1"/>
</dbReference>
<dbReference type="InterPro" id="IPR047546">
    <property type="entry name" value="Rcat_RBR_RNF216"/>
</dbReference>
<dbReference type="GO" id="GO:0016740">
    <property type="term" value="F:transferase activity"/>
    <property type="evidence" value="ECO:0007669"/>
    <property type="project" value="UniProtKB-KW"/>
</dbReference>
<dbReference type="SUPFAM" id="SSF57850">
    <property type="entry name" value="RING/U-box"/>
    <property type="match status" value="3"/>
</dbReference>
<comment type="caution">
    <text evidence="10">The sequence shown here is derived from an EMBL/GenBank/DDBJ whole genome shotgun (WGS) entry which is preliminary data.</text>
</comment>
<evidence type="ECO:0000256" key="3">
    <source>
        <dbReference type="ARBA" id="ARBA00022723"/>
    </source>
</evidence>
<dbReference type="InterPro" id="IPR058758">
    <property type="entry name" value="UBA_RNF216"/>
</dbReference>
<dbReference type="GO" id="GO:0016874">
    <property type="term" value="F:ligase activity"/>
    <property type="evidence" value="ECO:0007669"/>
    <property type="project" value="UniProtKB-KW"/>
</dbReference>
<feature type="region of interest" description="Disordered" evidence="8">
    <location>
        <begin position="818"/>
        <end position="851"/>
    </location>
</feature>
<reference evidence="10 11" key="1">
    <citation type="journal article" date="2021" name="Cell">
        <title>Tracing the genetic footprints of vertebrate landing in non-teleost ray-finned fishes.</title>
        <authorList>
            <person name="Bi X."/>
            <person name="Wang K."/>
            <person name="Yang L."/>
            <person name="Pan H."/>
            <person name="Jiang H."/>
            <person name="Wei Q."/>
            <person name="Fang M."/>
            <person name="Yu H."/>
            <person name="Zhu C."/>
            <person name="Cai Y."/>
            <person name="He Y."/>
            <person name="Gan X."/>
            <person name="Zeng H."/>
            <person name="Yu D."/>
            <person name="Zhu Y."/>
            <person name="Jiang H."/>
            <person name="Qiu Q."/>
            <person name="Yang H."/>
            <person name="Zhang Y.E."/>
            <person name="Wang W."/>
            <person name="Zhu M."/>
            <person name="He S."/>
            <person name="Zhang G."/>
        </authorList>
    </citation>
    <scope>NUCLEOTIDE SEQUENCE [LARGE SCALE GENOMIC DNA]</scope>
    <source>
        <strain evidence="10">Bchr_013</strain>
    </source>
</reference>
<feature type="non-terminal residue" evidence="10">
    <location>
        <position position="933"/>
    </location>
</feature>
<keyword evidence="5" id="KW-0863">Zinc-finger</keyword>
<keyword evidence="10" id="KW-0436">Ligase</keyword>
<dbReference type="PANTHER" id="PTHR22770">
    <property type="entry name" value="UBIQUITIN CONJUGATING ENZYME 7 INTERACTING PROTEIN-RELATED"/>
    <property type="match status" value="1"/>
</dbReference>
<name>A0A8X7WV23_POLSE</name>
<dbReference type="Gene3D" id="1.20.120.1750">
    <property type="match status" value="1"/>
</dbReference>
<dbReference type="Proteomes" id="UP000886611">
    <property type="component" value="Unassembled WGS sequence"/>
</dbReference>
<dbReference type="Pfam" id="PF22191">
    <property type="entry name" value="IBR_1"/>
    <property type="match status" value="1"/>
</dbReference>